<protein>
    <recommendedName>
        <fullName evidence="1">Reverse transcriptase domain-containing protein</fullName>
    </recommendedName>
</protein>
<dbReference type="SUPFAM" id="SSF56219">
    <property type="entry name" value="DNase I-like"/>
    <property type="match status" value="1"/>
</dbReference>
<evidence type="ECO:0000313" key="3">
    <source>
        <dbReference type="Proteomes" id="UP001165190"/>
    </source>
</evidence>
<proteinExistence type="predicted"/>
<dbReference type="Pfam" id="PF00078">
    <property type="entry name" value="RVT_1"/>
    <property type="match status" value="1"/>
</dbReference>
<dbReference type="InterPro" id="IPR036691">
    <property type="entry name" value="Endo/exonu/phosph_ase_sf"/>
</dbReference>
<dbReference type="PANTHER" id="PTHR19446">
    <property type="entry name" value="REVERSE TRANSCRIPTASES"/>
    <property type="match status" value="1"/>
</dbReference>
<dbReference type="AlphaFoldDB" id="A0A9W7IWW8"/>
<dbReference type="Gene3D" id="3.60.10.10">
    <property type="entry name" value="Endonuclease/exonuclease/phosphatase"/>
    <property type="match status" value="1"/>
</dbReference>
<comment type="caution">
    <text evidence="2">The sequence shown here is derived from an EMBL/GenBank/DDBJ whole genome shotgun (WGS) entry which is preliminary data.</text>
</comment>
<gene>
    <name evidence="2" type="ORF">HRI_004012700</name>
</gene>
<reference evidence="2" key="1">
    <citation type="submission" date="2023-05" db="EMBL/GenBank/DDBJ databases">
        <title>Genome and transcriptome analyses reveal genes involved in the formation of fine ridges on petal epidermal cells in Hibiscus trionum.</title>
        <authorList>
            <person name="Koshimizu S."/>
            <person name="Masuda S."/>
            <person name="Ishii T."/>
            <person name="Shirasu K."/>
            <person name="Hoshino A."/>
            <person name="Arita M."/>
        </authorList>
    </citation>
    <scope>NUCLEOTIDE SEQUENCE</scope>
    <source>
        <strain evidence="2">Hamamatsu line</strain>
    </source>
</reference>
<dbReference type="InterPro" id="IPR043502">
    <property type="entry name" value="DNA/RNA_pol_sf"/>
</dbReference>
<sequence>MDLPLAGDKFTWFRGGSQVAASRIDHILVSPEILNWFPNVIQTILPRNLSHHKPIVLREQVNKSKNKPFKIFTHWLNYPELTDLIKKSLEAAACDGMEAFLSTSKSAIKRWGSNFRALKEKKMQNIDNKIEELEQQLCRSGPDQNCAKDLQNLKHALWEKYRREEREWHQKSRVKWFNEGDKNTNFFHISAPVRRCRNRIVSLESRGKVITDQQKLERECADFFHSHYNSSNIVPIKRFDCELSKMSEASVKWLEAPFTEKEIWETVRNMDGSRASSPDGFNLDFYKKFWASLKKSVLKFFEDFYECRIEEKDFNRSYIALIPKKDNPTSIGDYRPISLIESLFKILAKVWSKRLTGCIQEVVGENQFAFTPGKQISDCVLIANEVIDEIKRRRDKVVVVKADFKRAYDTVDWAFLDLILDKMGFGTKWRKWITICLSTAKISDLVNGFPSRFFSIRRGLRQGCPLSPYLFNIFGEALSSLIKAAVQRGYVCGAKIGTNGISVSHLQFADDLILFAKVEKQQIINIKRLLRVFEMASGLTLNLKKTSFSELIQMRVGFVVGQIQ</sequence>
<name>A0A9W7IWW8_HIBTR</name>
<evidence type="ECO:0000313" key="2">
    <source>
        <dbReference type="EMBL" id="GMJ03435.1"/>
    </source>
</evidence>
<dbReference type="OrthoDB" id="1938551at2759"/>
<dbReference type="EMBL" id="BSYR01000037">
    <property type="protein sequence ID" value="GMJ03435.1"/>
    <property type="molecule type" value="Genomic_DNA"/>
</dbReference>
<dbReference type="CDD" id="cd01650">
    <property type="entry name" value="RT_nLTR_like"/>
    <property type="match status" value="1"/>
</dbReference>
<dbReference type="Proteomes" id="UP001165190">
    <property type="component" value="Unassembled WGS sequence"/>
</dbReference>
<organism evidence="2 3">
    <name type="scientific">Hibiscus trionum</name>
    <name type="common">Flower of an hour</name>
    <dbReference type="NCBI Taxonomy" id="183268"/>
    <lineage>
        <taxon>Eukaryota</taxon>
        <taxon>Viridiplantae</taxon>
        <taxon>Streptophyta</taxon>
        <taxon>Embryophyta</taxon>
        <taxon>Tracheophyta</taxon>
        <taxon>Spermatophyta</taxon>
        <taxon>Magnoliopsida</taxon>
        <taxon>eudicotyledons</taxon>
        <taxon>Gunneridae</taxon>
        <taxon>Pentapetalae</taxon>
        <taxon>rosids</taxon>
        <taxon>malvids</taxon>
        <taxon>Malvales</taxon>
        <taxon>Malvaceae</taxon>
        <taxon>Malvoideae</taxon>
        <taxon>Hibiscus</taxon>
    </lineage>
</organism>
<feature type="domain" description="Reverse transcriptase" evidence="1">
    <location>
        <begin position="303"/>
        <end position="560"/>
    </location>
</feature>
<dbReference type="InterPro" id="IPR000477">
    <property type="entry name" value="RT_dom"/>
</dbReference>
<dbReference type="PROSITE" id="PS50878">
    <property type="entry name" value="RT_POL"/>
    <property type="match status" value="1"/>
</dbReference>
<evidence type="ECO:0000259" key="1">
    <source>
        <dbReference type="PROSITE" id="PS50878"/>
    </source>
</evidence>
<accession>A0A9W7IWW8</accession>
<keyword evidence="3" id="KW-1185">Reference proteome</keyword>
<dbReference type="SUPFAM" id="SSF56672">
    <property type="entry name" value="DNA/RNA polymerases"/>
    <property type="match status" value="1"/>
</dbReference>